<organism evidence="2 3">
    <name type="scientific">Roridomyces roridus</name>
    <dbReference type="NCBI Taxonomy" id="1738132"/>
    <lineage>
        <taxon>Eukaryota</taxon>
        <taxon>Fungi</taxon>
        <taxon>Dikarya</taxon>
        <taxon>Basidiomycota</taxon>
        <taxon>Agaricomycotina</taxon>
        <taxon>Agaricomycetes</taxon>
        <taxon>Agaricomycetidae</taxon>
        <taxon>Agaricales</taxon>
        <taxon>Marasmiineae</taxon>
        <taxon>Mycenaceae</taxon>
        <taxon>Roridomyces</taxon>
    </lineage>
</organism>
<dbReference type="Proteomes" id="UP001221142">
    <property type="component" value="Unassembled WGS sequence"/>
</dbReference>
<gene>
    <name evidence="2" type="ORF">FB45DRAFT_873397</name>
</gene>
<evidence type="ECO:0000313" key="2">
    <source>
        <dbReference type="EMBL" id="KAJ7616125.1"/>
    </source>
</evidence>
<accession>A0AAD7BC44</accession>
<comment type="caution">
    <text evidence="2">The sequence shown here is derived from an EMBL/GenBank/DDBJ whole genome shotgun (WGS) entry which is preliminary data.</text>
</comment>
<reference evidence="2" key="1">
    <citation type="submission" date="2023-03" db="EMBL/GenBank/DDBJ databases">
        <title>Massive genome expansion in bonnet fungi (Mycena s.s.) driven by repeated elements and novel gene families across ecological guilds.</title>
        <authorList>
            <consortium name="Lawrence Berkeley National Laboratory"/>
            <person name="Harder C.B."/>
            <person name="Miyauchi S."/>
            <person name="Viragh M."/>
            <person name="Kuo A."/>
            <person name="Thoen E."/>
            <person name="Andreopoulos B."/>
            <person name="Lu D."/>
            <person name="Skrede I."/>
            <person name="Drula E."/>
            <person name="Henrissat B."/>
            <person name="Morin E."/>
            <person name="Kohler A."/>
            <person name="Barry K."/>
            <person name="LaButti K."/>
            <person name="Morin E."/>
            <person name="Salamov A."/>
            <person name="Lipzen A."/>
            <person name="Mereny Z."/>
            <person name="Hegedus B."/>
            <person name="Baldrian P."/>
            <person name="Stursova M."/>
            <person name="Weitz H."/>
            <person name="Taylor A."/>
            <person name="Grigoriev I.V."/>
            <person name="Nagy L.G."/>
            <person name="Martin F."/>
            <person name="Kauserud H."/>
        </authorList>
    </citation>
    <scope>NUCLEOTIDE SEQUENCE</scope>
    <source>
        <strain evidence="2">9284</strain>
    </source>
</reference>
<dbReference type="EMBL" id="JARKIF010000023">
    <property type="protein sequence ID" value="KAJ7616125.1"/>
    <property type="molecule type" value="Genomic_DNA"/>
</dbReference>
<protein>
    <submittedName>
        <fullName evidence="2">Uncharacterized protein</fullName>
    </submittedName>
</protein>
<proteinExistence type="predicted"/>
<dbReference type="AlphaFoldDB" id="A0AAD7BC44"/>
<evidence type="ECO:0000313" key="3">
    <source>
        <dbReference type="Proteomes" id="UP001221142"/>
    </source>
</evidence>
<sequence>MLFRTSTPPNLKLLSRYLSLGDDLKPHERDSVESVAKWDRGVQSPRGTRSTGRPACNPFHLPGVDWVWIMRRKSIGPSRSPTAVPRRACVLQILSGAVHQVQAGQPIPGRQPSVPDPASWMSGSVDRGRPGTSSLGNSRFPTRLRQWCWMPGLWICGAYGNAGQQYPMLDVRPRIVNTNFRSQTSTAMPKSGAPNMGCAFNTFNRQAAGVNVQNVGYSLFLPFKLNLPLTSANHRRSLSEGMGVIMWFACAGTTSVFVALKQDHGVLSNGMHTVRVLKNNRNSIRPPEWTIYGNPAMLDFSGIGSGHLGAAGGSEPELPALQDWRPWVAPPTYATTEWAARYYHYYTSLARTRTTTHIRPTTTQTMYLPRWYTARVQPADQQLDLTNGIRLVATWTPGFIFNGSRVGPALMGTSWSE</sequence>
<feature type="region of interest" description="Disordered" evidence="1">
    <location>
        <begin position="104"/>
        <end position="136"/>
    </location>
</feature>
<name>A0AAD7BC44_9AGAR</name>
<evidence type="ECO:0000256" key="1">
    <source>
        <dbReference type="SAM" id="MobiDB-lite"/>
    </source>
</evidence>
<keyword evidence="3" id="KW-1185">Reference proteome</keyword>